<protein>
    <submittedName>
        <fullName evidence="2">Uncharacterized protein</fullName>
    </submittedName>
</protein>
<comment type="caution">
    <text evidence="2">The sequence shown here is derived from an EMBL/GenBank/DDBJ whole genome shotgun (WGS) entry which is preliminary data.</text>
</comment>
<dbReference type="RefSeq" id="WP_136947840.1">
    <property type="nucleotide sequence ID" value="NZ_SWFM01000004.1"/>
</dbReference>
<keyword evidence="1" id="KW-1133">Transmembrane helix</keyword>
<dbReference type="OrthoDB" id="2991597at2"/>
<dbReference type="EMBL" id="SWFM01000004">
    <property type="protein sequence ID" value="TKD69169.1"/>
    <property type="molecule type" value="Genomic_DNA"/>
</dbReference>
<evidence type="ECO:0000256" key="1">
    <source>
        <dbReference type="SAM" id="Phobius"/>
    </source>
</evidence>
<reference evidence="2 3" key="1">
    <citation type="submission" date="2019-04" db="EMBL/GenBank/DDBJ databases">
        <title>Genome sequence of Bacillus hwajinpoensis strain Y2.</title>
        <authorList>
            <person name="Fair J.L."/>
            <person name="Maclea K.S."/>
        </authorList>
    </citation>
    <scope>NUCLEOTIDE SEQUENCE [LARGE SCALE GENOMIC DNA]</scope>
    <source>
        <strain evidence="2 3">Y2</strain>
    </source>
</reference>
<keyword evidence="1" id="KW-0472">Membrane</keyword>
<evidence type="ECO:0000313" key="3">
    <source>
        <dbReference type="Proteomes" id="UP000310541"/>
    </source>
</evidence>
<evidence type="ECO:0000313" key="2">
    <source>
        <dbReference type="EMBL" id="TKD69169.1"/>
    </source>
</evidence>
<feature type="transmembrane region" description="Helical" evidence="1">
    <location>
        <begin position="60"/>
        <end position="84"/>
    </location>
</feature>
<organism evidence="2 3">
    <name type="scientific">Guptibacillus hwajinpoensis</name>
    <dbReference type="NCBI Taxonomy" id="208199"/>
    <lineage>
        <taxon>Bacteria</taxon>
        <taxon>Bacillati</taxon>
        <taxon>Bacillota</taxon>
        <taxon>Bacilli</taxon>
        <taxon>Bacillales</taxon>
        <taxon>Guptibacillaceae</taxon>
        <taxon>Guptibacillus</taxon>
    </lineage>
</organism>
<accession>A0A4U1MDB4</accession>
<sequence length="93" mass="10609">MSRHYYHGVCRQHVGQCVEIRCHDGELHRGHIEDVDDEFVYIRPLNRQCDGPQQPDGPGMFFFGAFAGGFLGGLLGVGLGRIAFFRPYPYPYY</sequence>
<gene>
    <name evidence="2" type="ORF">FBF83_14275</name>
</gene>
<dbReference type="AlphaFoldDB" id="A0A4U1MDB4"/>
<proteinExistence type="predicted"/>
<dbReference type="Proteomes" id="UP000310541">
    <property type="component" value="Unassembled WGS sequence"/>
</dbReference>
<name>A0A4U1MDB4_9BACL</name>
<keyword evidence="1" id="KW-0812">Transmembrane</keyword>